<dbReference type="Proteomes" id="UP001207626">
    <property type="component" value="Unassembled WGS sequence"/>
</dbReference>
<dbReference type="InterPro" id="IPR012854">
    <property type="entry name" value="Cu_amine_oxidase-like_N"/>
</dbReference>
<keyword evidence="7" id="KW-1185">Reference proteome</keyword>
<evidence type="ECO:0000313" key="6">
    <source>
        <dbReference type="EMBL" id="MCY9520823.1"/>
    </source>
</evidence>
<feature type="domain" description="Copper amine oxidase-like N-terminal" evidence="4">
    <location>
        <begin position="34"/>
        <end position="90"/>
    </location>
</feature>
<evidence type="ECO:0000256" key="3">
    <source>
        <dbReference type="SAM" id="SignalP"/>
    </source>
</evidence>
<dbReference type="InterPro" id="IPR029051">
    <property type="entry name" value="DUF4352"/>
</dbReference>
<reference evidence="6 7" key="1">
    <citation type="submission" date="2022-05" db="EMBL/GenBank/DDBJ databases">
        <title>Genome Sequencing of Bee-Associated Microbes.</title>
        <authorList>
            <person name="Dunlap C."/>
        </authorList>
    </citation>
    <scope>NUCLEOTIDE SEQUENCE [LARGE SCALE GENOMIC DNA]</scope>
    <source>
        <strain evidence="6 7">NRRL NRS-1438</strain>
    </source>
</reference>
<feature type="compositionally biased region" description="Basic and acidic residues" evidence="2">
    <location>
        <begin position="92"/>
        <end position="106"/>
    </location>
</feature>
<dbReference type="Pfam" id="PF07833">
    <property type="entry name" value="Cu_amine_oxidN1"/>
    <property type="match status" value="1"/>
</dbReference>
<feature type="region of interest" description="Disordered" evidence="2">
    <location>
        <begin position="78"/>
        <end position="122"/>
    </location>
</feature>
<evidence type="ECO:0000259" key="4">
    <source>
        <dbReference type="Pfam" id="PF07833"/>
    </source>
</evidence>
<feature type="domain" description="DUF4352" evidence="5">
    <location>
        <begin position="170"/>
        <end position="252"/>
    </location>
</feature>
<keyword evidence="1 3" id="KW-0732">Signal</keyword>
<protein>
    <submittedName>
        <fullName evidence="6">Copper amine oxidase N-terminal domain-containing protein</fullName>
    </submittedName>
</protein>
<evidence type="ECO:0000256" key="2">
    <source>
        <dbReference type="SAM" id="MobiDB-lite"/>
    </source>
</evidence>
<proteinExistence type="predicted"/>
<dbReference type="InterPro" id="IPR036582">
    <property type="entry name" value="Mao_N_sf"/>
</dbReference>
<organism evidence="6 7">
    <name type="scientific">Paenibacillus apiarius</name>
    <dbReference type="NCBI Taxonomy" id="46240"/>
    <lineage>
        <taxon>Bacteria</taxon>
        <taxon>Bacillati</taxon>
        <taxon>Bacillota</taxon>
        <taxon>Bacilli</taxon>
        <taxon>Bacillales</taxon>
        <taxon>Paenibacillaceae</taxon>
        <taxon>Paenibacillus</taxon>
    </lineage>
</organism>
<feature type="compositionally biased region" description="Low complexity" evidence="2">
    <location>
        <begin position="78"/>
        <end position="91"/>
    </location>
</feature>
<dbReference type="InterPro" id="IPR029050">
    <property type="entry name" value="Immunoprotect_excell_Ig-like"/>
</dbReference>
<name>A0ABT4DU00_9BACL</name>
<feature type="compositionally biased region" description="Polar residues" evidence="2">
    <location>
        <begin position="107"/>
        <end position="120"/>
    </location>
</feature>
<dbReference type="Pfam" id="PF11611">
    <property type="entry name" value="DUF4352"/>
    <property type="match status" value="1"/>
</dbReference>
<feature type="signal peptide" evidence="3">
    <location>
        <begin position="1"/>
        <end position="26"/>
    </location>
</feature>
<dbReference type="Gene3D" id="2.60.40.1240">
    <property type="match status" value="1"/>
</dbReference>
<dbReference type="EMBL" id="JAMDLW010000019">
    <property type="protein sequence ID" value="MCY9520823.1"/>
    <property type="molecule type" value="Genomic_DNA"/>
</dbReference>
<accession>A0ABT4DU00</accession>
<evidence type="ECO:0000259" key="5">
    <source>
        <dbReference type="Pfam" id="PF11611"/>
    </source>
</evidence>
<comment type="caution">
    <text evidence="6">The sequence shown here is derived from an EMBL/GenBank/DDBJ whole genome shotgun (WGS) entry which is preliminary data.</text>
</comment>
<evidence type="ECO:0000313" key="7">
    <source>
        <dbReference type="Proteomes" id="UP001207626"/>
    </source>
</evidence>
<dbReference type="SUPFAM" id="SSF55383">
    <property type="entry name" value="Copper amine oxidase, domain N"/>
    <property type="match status" value="1"/>
</dbReference>
<feature type="chain" id="PRO_5046232639" evidence="3">
    <location>
        <begin position="27"/>
        <end position="269"/>
    </location>
</feature>
<gene>
    <name evidence="6" type="ORF">M5X09_14290</name>
</gene>
<sequence length="269" mass="29276">MKIKKLFYSCIAVMTIAASFSLGAYASGGINLIVNGQKANADVEVIKGATYVSLRTVSELLGAEVNYDSSTKTIFITNNTNNSVGPVNNSTSKEEKVKEEVKEDASNKTSSQPNQNTNGRLNPAAIGVEVPFQVSKSSEEFSGKISVSEVIRGEQAWNEIYKANPFNSEPEDNHEYILAKINFTVEKNKNTDAAVSIHPAHFTLTSSKGVDYKTPVVVTPEPKFDTKLYSGSSHTGWVAFKVKKDDPSPLITYGRNYNGSGGVWFKTVN</sequence>
<evidence type="ECO:0000256" key="1">
    <source>
        <dbReference type="ARBA" id="ARBA00022729"/>
    </source>
</evidence>
<dbReference type="RefSeq" id="WP_087435520.1">
    <property type="nucleotide sequence ID" value="NZ_JAMDLV010000036.1"/>
</dbReference>